<comment type="subcellular location">
    <subcellularLocation>
        <location evidence="1">Cytoplasm</location>
    </subcellularLocation>
</comment>
<dbReference type="InterPro" id="IPR019369">
    <property type="entry name" value="Efm5/EEF1AKMT1"/>
</dbReference>
<feature type="compositionally biased region" description="Basic and acidic residues" evidence="5">
    <location>
        <begin position="396"/>
        <end position="408"/>
    </location>
</feature>
<dbReference type="GO" id="GO:0032259">
    <property type="term" value="P:methylation"/>
    <property type="evidence" value="ECO:0007669"/>
    <property type="project" value="UniProtKB-KW"/>
</dbReference>
<evidence type="ECO:0000256" key="4">
    <source>
        <dbReference type="ARBA" id="ARBA00022679"/>
    </source>
</evidence>
<feature type="transmembrane region" description="Helical" evidence="6">
    <location>
        <begin position="111"/>
        <end position="127"/>
    </location>
</feature>
<dbReference type="SUPFAM" id="SSF53335">
    <property type="entry name" value="S-adenosyl-L-methionine-dependent methyltransferases"/>
    <property type="match status" value="1"/>
</dbReference>
<feature type="region of interest" description="Disordered" evidence="5">
    <location>
        <begin position="606"/>
        <end position="627"/>
    </location>
</feature>
<dbReference type="CDD" id="cd02440">
    <property type="entry name" value="AdoMet_MTases"/>
    <property type="match status" value="1"/>
</dbReference>
<dbReference type="Pfam" id="PF10237">
    <property type="entry name" value="N6-adenineMlase"/>
    <property type="match status" value="1"/>
</dbReference>
<evidence type="ECO:0000256" key="3">
    <source>
        <dbReference type="ARBA" id="ARBA00022603"/>
    </source>
</evidence>
<keyword evidence="4" id="KW-0808">Transferase</keyword>
<accession>V5BAJ7</accession>
<organism evidence="7 8">
    <name type="scientific">Trypanosoma cruzi Dm28c</name>
    <dbReference type="NCBI Taxonomy" id="1416333"/>
    <lineage>
        <taxon>Eukaryota</taxon>
        <taxon>Discoba</taxon>
        <taxon>Euglenozoa</taxon>
        <taxon>Kinetoplastea</taxon>
        <taxon>Metakinetoplastina</taxon>
        <taxon>Trypanosomatida</taxon>
        <taxon>Trypanosomatidae</taxon>
        <taxon>Trypanosoma</taxon>
        <taxon>Schizotrypanum</taxon>
    </lineage>
</organism>
<keyword evidence="6" id="KW-0812">Transmembrane</keyword>
<keyword evidence="6" id="KW-0472">Membrane</keyword>
<keyword evidence="6" id="KW-1133">Transmembrane helix</keyword>
<evidence type="ECO:0000256" key="5">
    <source>
        <dbReference type="SAM" id="MobiDB-lite"/>
    </source>
</evidence>
<evidence type="ECO:0000256" key="1">
    <source>
        <dbReference type="ARBA" id="ARBA00004496"/>
    </source>
</evidence>
<dbReference type="AlphaFoldDB" id="V5BAJ7"/>
<dbReference type="GO" id="GO:0016279">
    <property type="term" value="F:protein-lysine N-methyltransferase activity"/>
    <property type="evidence" value="ECO:0007669"/>
    <property type="project" value="InterPro"/>
</dbReference>
<reference evidence="7 8" key="1">
    <citation type="journal article" date="2014" name="Genome Announc.">
        <title>Trypanosoma cruzi Clone Dm28c Draft Genome Sequence.</title>
        <authorList>
            <person name="Grisard E.C."/>
            <person name="Teixeira S.M."/>
            <person name="de Almeida L.G."/>
            <person name="Stoco P.H."/>
            <person name="Gerber A.L."/>
            <person name="Talavera-Lopez C."/>
            <person name="Lima O.C."/>
            <person name="Andersson B."/>
            <person name="de Vasconcelos A.T."/>
        </authorList>
    </citation>
    <scope>NUCLEOTIDE SEQUENCE [LARGE SCALE GENOMIC DNA]</scope>
    <source>
        <strain evidence="7 8">Dm28c</strain>
    </source>
</reference>
<dbReference type="OrthoDB" id="206354at2759"/>
<dbReference type="PANTHER" id="PTHR13200">
    <property type="entry name" value="EEF1A LYSINE METHYLTRANSFERASE 1"/>
    <property type="match status" value="1"/>
</dbReference>
<keyword evidence="2" id="KW-0963">Cytoplasm</keyword>
<proteinExistence type="predicted"/>
<dbReference type="PANTHER" id="PTHR13200:SF1">
    <property type="entry name" value="NUCLEIC ACID BINDING PROTEIN"/>
    <property type="match status" value="1"/>
</dbReference>
<evidence type="ECO:0008006" key="9">
    <source>
        <dbReference type="Google" id="ProtNLM"/>
    </source>
</evidence>
<dbReference type="Proteomes" id="UP000017861">
    <property type="component" value="Unassembled WGS sequence"/>
</dbReference>
<dbReference type="EMBL" id="AYLP01000146">
    <property type="protein sequence ID" value="ESS63037.1"/>
    <property type="molecule type" value="Genomic_DNA"/>
</dbReference>
<dbReference type="VEuPathDB" id="TriTrypDB:TCDM_09202"/>
<sequence length="627" mass="70156">MPALTTGFAAIYAWEFVALPAFCITGRISILPSTPTGKGTRTHTHTLSLSVCVCVSVCLWVEEGVIGGVEDPHDIRTAIRDITSSLPLSLYVVRWIDLLLCVQFGHACTRILWVSFFFFFLFASPAISGPSNKRGRRCCGTNTHDTGRIGNNSRSIHIQTDTLMKTRHDIQFCLDEEKTEFNQYWYSPKTINVLLDEVRHHATACAFLSTPSLYFTLVGERDEAMTNKDDVDTDGTAASLSAGGAAASLITSSRLFEFDRQWEKDPGFVHYDFHKPDHVPVQHFAAFDYVLADPPFITEDVWAAYVQTTKLLLRPGGKLLLTTVMENHTMLESLLDAPLFIAPFRPAIPHLTYQYVCFTNYKFTRLAQVNSELPPEDPKILAATQMANDLRESEREFTAQMRQRDRQGEQPLPAAQRHDVPSAMMADIPACDMKWGYVPAGLTVYANGSETPPEETGDQDYGSAYREIESLRGMLDKFKRLIDLSQKHLDALSRLQQKCTEQDGKGVSATDFAMVAAKEEFNTTIEEMRGVIKSVEASEARLTAEGGETALNHIAAMKECVEAYAALPLERQKLNELAADATRKYKSPVFNRMKELLQLLKEIKKQNQNQKQQEGTSAMAAEENYSS</sequence>
<dbReference type="InterPro" id="IPR041370">
    <property type="entry name" value="Mlase_EEF1AKMT1/ZCCHC4"/>
</dbReference>
<keyword evidence="3" id="KW-0489">Methyltransferase</keyword>
<evidence type="ECO:0000313" key="7">
    <source>
        <dbReference type="EMBL" id="ESS63037.1"/>
    </source>
</evidence>
<feature type="region of interest" description="Disordered" evidence="5">
    <location>
        <begin position="396"/>
        <end position="417"/>
    </location>
</feature>
<dbReference type="GO" id="GO:0005737">
    <property type="term" value="C:cytoplasm"/>
    <property type="evidence" value="ECO:0007669"/>
    <property type="project" value="UniProtKB-SubCell"/>
</dbReference>
<protein>
    <recommendedName>
        <fullName evidence="9">Methyltransferase</fullName>
    </recommendedName>
</protein>
<evidence type="ECO:0000256" key="2">
    <source>
        <dbReference type="ARBA" id="ARBA00022490"/>
    </source>
</evidence>
<dbReference type="InterPro" id="IPR029063">
    <property type="entry name" value="SAM-dependent_MTases_sf"/>
</dbReference>
<gene>
    <name evidence="7" type="ORF">TCDM_09202</name>
</gene>
<name>V5BAJ7_TRYCR</name>
<comment type="caution">
    <text evidence="7">The sequence shown here is derived from an EMBL/GenBank/DDBJ whole genome shotgun (WGS) entry which is preliminary data.</text>
</comment>
<evidence type="ECO:0000313" key="8">
    <source>
        <dbReference type="Proteomes" id="UP000017861"/>
    </source>
</evidence>
<evidence type="ECO:0000256" key="6">
    <source>
        <dbReference type="SAM" id="Phobius"/>
    </source>
</evidence>